<dbReference type="Gene3D" id="2.60.120.200">
    <property type="match status" value="1"/>
</dbReference>
<dbReference type="Gene3D" id="2.60.40.10">
    <property type="entry name" value="Immunoglobulins"/>
    <property type="match status" value="1"/>
</dbReference>
<dbReference type="PROSITE" id="PS50231">
    <property type="entry name" value="RICIN_B_LECTIN"/>
    <property type="match status" value="1"/>
</dbReference>
<dbReference type="SUPFAM" id="SSF51445">
    <property type="entry name" value="(Trans)glycosidases"/>
    <property type="match status" value="1"/>
</dbReference>
<evidence type="ECO:0000259" key="2">
    <source>
        <dbReference type="PROSITE" id="PS50853"/>
    </source>
</evidence>
<evidence type="ECO:0000313" key="3">
    <source>
        <dbReference type="EMBL" id="MDO7848472.1"/>
    </source>
</evidence>
<dbReference type="InterPro" id="IPR003961">
    <property type="entry name" value="FN3_dom"/>
</dbReference>
<dbReference type="NCBIfam" id="TIGR04183">
    <property type="entry name" value="Por_Secre_tail"/>
    <property type="match status" value="1"/>
</dbReference>
<dbReference type="Proteomes" id="UP001167796">
    <property type="component" value="Unassembled WGS sequence"/>
</dbReference>
<keyword evidence="4" id="KW-1185">Reference proteome</keyword>
<dbReference type="InterPro" id="IPR026444">
    <property type="entry name" value="Secre_tail"/>
</dbReference>
<feature type="domain" description="Fibronectin type-III" evidence="2">
    <location>
        <begin position="542"/>
        <end position="635"/>
    </location>
</feature>
<keyword evidence="1" id="KW-0732">Signal</keyword>
<gene>
    <name evidence="3" type="ORF">Q5H92_19050</name>
</gene>
<evidence type="ECO:0000313" key="4">
    <source>
        <dbReference type="Proteomes" id="UP001167796"/>
    </source>
</evidence>
<dbReference type="Pfam" id="PF14200">
    <property type="entry name" value="RicinB_lectin_2"/>
    <property type="match status" value="3"/>
</dbReference>
<dbReference type="InterPro" id="IPR017853">
    <property type="entry name" value="GH"/>
</dbReference>
<dbReference type="SUPFAM" id="SSF49265">
    <property type="entry name" value="Fibronectin type III"/>
    <property type="match status" value="1"/>
</dbReference>
<dbReference type="SMART" id="SM00458">
    <property type="entry name" value="RICIN"/>
    <property type="match status" value="2"/>
</dbReference>
<dbReference type="PANTHER" id="PTHR42535">
    <property type="entry name" value="OOKINETE PROTEIN, PUTATIVE-RELATED"/>
    <property type="match status" value="1"/>
</dbReference>
<dbReference type="CDD" id="cd00161">
    <property type="entry name" value="beta-trefoil_Ricin-like"/>
    <property type="match status" value="2"/>
</dbReference>
<organism evidence="3 4">
    <name type="scientific">Hymenobacter mellowenesis</name>
    <dbReference type="NCBI Taxonomy" id="3063995"/>
    <lineage>
        <taxon>Bacteria</taxon>
        <taxon>Pseudomonadati</taxon>
        <taxon>Bacteroidota</taxon>
        <taxon>Cytophagia</taxon>
        <taxon>Cytophagales</taxon>
        <taxon>Hymenobacteraceae</taxon>
        <taxon>Hymenobacter</taxon>
    </lineage>
</organism>
<dbReference type="Pfam" id="PF18962">
    <property type="entry name" value="Por_Secre_tail"/>
    <property type="match status" value="1"/>
</dbReference>
<dbReference type="InterPro" id="IPR013320">
    <property type="entry name" value="ConA-like_dom_sf"/>
</dbReference>
<reference evidence="3" key="1">
    <citation type="submission" date="2023-07" db="EMBL/GenBank/DDBJ databases">
        <authorList>
            <person name="Kim M.K."/>
        </authorList>
    </citation>
    <scope>NUCLEOTIDE SEQUENCE</scope>
    <source>
        <strain evidence="3">M29</strain>
    </source>
</reference>
<feature type="signal peptide" evidence="1">
    <location>
        <begin position="1"/>
        <end position="28"/>
    </location>
</feature>
<dbReference type="RefSeq" id="WP_305013150.1">
    <property type="nucleotide sequence ID" value="NZ_JAUQSX010000011.1"/>
</dbReference>
<dbReference type="Pfam" id="PF13385">
    <property type="entry name" value="Laminin_G_3"/>
    <property type="match status" value="1"/>
</dbReference>
<evidence type="ECO:0000256" key="1">
    <source>
        <dbReference type="SAM" id="SignalP"/>
    </source>
</evidence>
<dbReference type="InterPro" id="IPR013783">
    <property type="entry name" value="Ig-like_fold"/>
</dbReference>
<dbReference type="InterPro" id="IPR036116">
    <property type="entry name" value="FN3_sf"/>
</dbReference>
<proteinExistence type="predicted"/>
<dbReference type="SUPFAM" id="SSF49899">
    <property type="entry name" value="Concanavalin A-like lectins/glucanases"/>
    <property type="match status" value="1"/>
</dbReference>
<sequence>MKRGSTSLFSCGPALLLGCVLAVAQAQAQTTSTSSNLVAQPIPDRTVPFSLSAAGTAKPMLWGLDTAWPDDNNMLRGIAFMGPSKINLVRLSFQPTYPLVNGDLQQPQIDDLNNRMRLLNFNGASTQVTMNCDAPSVDASYYGNATNWAALMDATVRRIQATGRTVVSVAPFNEPDYSTQQGTQQDFLNIATALRNNTRFNNIRISGGNTLSTDAALPWYNFLKTKVNDGNTHELAGSFDSFANFYQTVRANGHYATDDEMHNVVEAMVGVEYGVQAGIWWGTAELARGEFAKASDGVRLAYSEHRPNWTAASVYRTADGRVQAFAGASERQAVATRYNFLSKERDVYYDGVGPQREYSLMLPGGTGYFQNQPNAERVLNITWGEDIQPAINGRYVLVNRASGKVMQVAGASTADGALIEQGTYTSATSQQWAVTPVDTRVGGDFSYFSIDAVHSGKAIDDLGYTLANGGTINQYTDNKTVNQQRYLEYAEDGWFRIRSRHSAKCLDIASNGVNVVQQDKNATSLSQQWRLLPMGAAIEFVAPAAPTNLVATANPESVRLSWTASPDTDLAGYTIFRAEAANGPFSTIARNVPGTSFVDNSVTISGQYYYKIKAVDKSLNRSAYSAQVTATTTGIKDLVAQLTFENSTLDNSQNLNHSAAYGGTAYAAGRIGSSALAFNGSDAFVQLPATLANQPEITVAGWVYFNGGGAWQRIFDLGNDQSQYMFLTPNNGSGSLRFAIKNGGAEQTLDAPALAIGTWTHVAITLGSTGARLFVNGLKVAESTAVTIRPLDFKPVLNYLGRSQYPDPLLNGRLDEFRIYNYALAPVEVATLAAPGSYLQVRNRNTGLYLDGVGRTTNGDNASQYANTTHPNSFWALREMNGGYYQLQNRNTGMFLDGMGRTTDGSVCGQWASTNNTNAQWAVEQFDGDYYRLRNRTTNLYLDGVGRTTDGSDVAQYANTTHPNAQWSFGIPSAARTALATQGATKPEPVQLYPNPVSDILHIRLTQGTITAQARILNVTGQVLRTVALTGPETKLPVANLSAGLYLVEVTTPAETTRLRFLKP</sequence>
<dbReference type="InterPro" id="IPR000772">
    <property type="entry name" value="Ricin_B_lectin"/>
</dbReference>
<dbReference type="Gene3D" id="2.80.10.50">
    <property type="match status" value="3"/>
</dbReference>
<dbReference type="PROSITE" id="PS51257">
    <property type="entry name" value="PROKAR_LIPOPROTEIN"/>
    <property type="match status" value="1"/>
</dbReference>
<dbReference type="EMBL" id="JAUQSX010000011">
    <property type="protein sequence ID" value="MDO7848472.1"/>
    <property type="molecule type" value="Genomic_DNA"/>
</dbReference>
<dbReference type="SUPFAM" id="SSF50370">
    <property type="entry name" value="Ricin B-like lectins"/>
    <property type="match status" value="2"/>
</dbReference>
<accession>A0ABT9AF32</accession>
<dbReference type="PROSITE" id="PS50853">
    <property type="entry name" value="FN3"/>
    <property type="match status" value="1"/>
</dbReference>
<name>A0ABT9AF32_9BACT</name>
<feature type="chain" id="PRO_5046038433" evidence="1">
    <location>
        <begin position="29"/>
        <end position="1064"/>
    </location>
</feature>
<dbReference type="CDD" id="cd00063">
    <property type="entry name" value="FN3"/>
    <property type="match status" value="1"/>
</dbReference>
<protein>
    <submittedName>
        <fullName evidence="3">RICIN domain-containing protein</fullName>
    </submittedName>
</protein>
<dbReference type="InterPro" id="IPR035992">
    <property type="entry name" value="Ricin_B-like_lectins"/>
</dbReference>
<dbReference type="Gene3D" id="3.20.20.80">
    <property type="entry name" value="Glycosidases"/>
    <property type="match status" value="1"/>
</dbReference>
<dbReference type="PANTHER" id="PTHR42535:SF2">
    <property type="entry name" value="CHROMOSOME UNDETERMINED SCAFFOLD_146, WHOLE GENOME SHOTGUN SEQUENCE"/>
    <property type="match status" value="1"/>
</dbReference>
<comment type="caution">
    <text evidence="3">The sequence shown here is derived from an EMBL/GenBank/DDBJ whole genome shotgun (WGS) entry which is preliminary data.</text>
</comment>